<proteinExistence type="predicted"/>
<accession>A0A2N5RX22</accession>
<keyword evidence="3" id="KW-1185">Reference proteome</keyword>
<sequence length="73" mass="7723">MFNGGSHLGHHVVKTLTGVKPPPVTVKKKGPKPREIITKHDKGSIPNNIAFICKKLDMSAIADEAVPGGLSRG</sequence>
<gene>
    <name evidence="2" type="ORF">PCANC_26221</name>
</gene>
<name>A0A2N5RX22_9BASI</name>
<organism evidence="2 3">
    <name type="scientific">Puccinia coronata f. sp. avenae</name>
    <dbReference type="NCBI Taxonomy" id="200324"/>
    <lineage>
        <taxon>Eukaryota</taxon>
        <taxon>Fungi</taxon>
        <taxon>Dikarya</taxon>
        <taxon>Basidiomycota</taxon>
        <taxon>Pucciniomycotina</taxon>
        <taxon>Pucciniomycetes</taxon>
        <taxon>Pucciniales</taxon>
        <taxon>Pucciniaceae</taxon>
        <taxon>Puccinia</taxon>
    </lineage>
</organism>
<comment type="caution">
    <text evidence="2">The sequence shown here is derived from an EMBL/GenBank/DDBJ whole genome shotgun (WGS) entry which is preliminary data.</text>
</comment>
<dbReference type="AlphaFoldDB" id="A0A2N5RX22"/>
<dbReference type="EMBL" id="PGCJ01001422">
    <property type="protein sequence ID" value="PLW05546.1"/>
    <property type="molecule type" value="Genomic_DNA"/>
</dbReference>
<evidence type="ECO:0000256" key="1">
    <source>
        <dbReference type="SAM" id="MobiDB-lite"/>
    </source>
</evidence>
<evidence type="ECO:0000313" key="3">
    <source>
        <dbReference type="Proteomes" id="UP000235388"/>
    </source>
</evidence>
<dbReference type="Proteomes" id="UP000235388">
    <property type="component" value="Unassembled WGS sequence"/>
</dbReference>
<reference evidence="2 3" key="1">
    <citation type="submission" date="2017-11" db="EMBL/GenBank/DDBJ databases">
        <title>De novo assembly and phasing of dikaryotic genomes from two isolates of Puccinia coronata f. sp. avenae, the causal agent of oat crown rust.</title>
        <authorList>
            <person name="Miller M.E."/>
            <person name="Zhang Y."/>
            <person name="Omidvar V."/>
            <person name="Sperschneider J."/>
            <person name="Schwessinger B."/>
            <person name="Raley C."/>
            <person name="Palmer J.M."/>
            <person name="Garnica D."/>
            <person name="Upadhyaya N."/>
            <person name="Rathjen J."/>
            <person name="Taylor J.M."/>
            <person name="Park R.F."/>
            <person name="Dodds P.N."/>
            <person name="Hirsch C.D."/>
            <person name="Kianian S.F."/>
            <person name="Figueroa M."/>
        </authorList>
    </citation>
    <scope>NUCLEOTIDE SEQUENCE [LARGE SCALE GENOMIC DNA]</scope>
    <source>
        <strain evidence="2">12NC29</strain>
    </source>
</reference>
<feature type="region of interest" description="Disordered" evidence="1">
    <location>
        <begin position="13"/>
        <end position="40"/>
    </location>
</feature>
<evidence type="ECO:0000313" key="2">
    <source>
        <dbReference type="EMBL" id="PLW05546.1"/>
    </source>
</evidence>
<protein>
    <submittedName>
        <fullName evidence="2">Uncharacterized protein</fullName>
    </submittedName>
</protein>